<keyword evidence="1" id="KW-0812">Transmembrane</keyword>
<dbReference type="GeneID" id="37048560"/>
<dbReference type="AlphaFoldDB" id="A0A317W2J2"/>
<keyword evidence="3" id="KW-1185">Reference proteome</keyword>
<reference evidence="2" key="1">
    <citation type="submission" date="2016-12" db="EMBL/GenBank/DDBJ databases">
        <title>The genomes of Aspergillus section Nigri reveals drivers in fungal speciation.</title>
        <authorList>
            <consortium name="DOE Joint Genome Institute"/>
            <person name="Vesth T.C."/>
            <person name="Nybo J."/>
            <person name="Theobald S."/>
            <person name="Brandl J."/>
            <person name="Frisvad J.C."/>
            <person name="Nielsen K.F."/>
            <person name="Lyhne E.K."/>
            <person name="Kogle M.E."/>
            <person name="Kuo A."/>
            <person name="Riley R."/>
            <person name="Clum A."/>
            <person name="Nolan M."/>
            <person name="Lipzen A."/>
            <person name="Salamov A."/>
            <person name="Henrissat B."/>
            <person name="Wiebenga A."/>
            <person name="De vries R.P."/>
            <person name="Grigoriev I.V."/>
            <person name="Mortensen U.H."/>
            <person name="Andersen M.R."/>
            <person name="Baker S.E."/>
        </authorList>
    </citation>
    <scope>NUCLEOTIDE SEQUENCE</scope>
    <source>
        <strain evidence="2">CBS 122712</strain>
    </source>
</reference>
<protein>
    <submittedName>
        <fullName evidence="2">Uncharacterized protein</fullName>
    </submittedName>
</protein>
<comment type="caution">
    <text evidence="2">The sequence shown here is derived from an EMBL/GenBank/DDBJ whole genome shotgun (WGS) entry which is preliminary data.</text>
</comment>
<dbReference type="EMBL" id="MSFU01000005">
    <property type="protein sequence ID" value="PWY79821.1"/>
    <property type="molecule type" value="Genomic_DNA"/>
</dbReference>
<proteinExistence type="predicted"/>
<dbReference type="Proteomes" id="UP000246171">
    <property type="component" value="Unassembled WGS sequence"/>
</dbReference>
<sequence>MSIQKKEGLWNFWSAAGVHALFERSWRCGVRRMVMSMIQQRLMMELSSGQMMGTTVLPDDFGPVVVQQIRPSWLVILCLFLFFLFPFCTITHKHKPSFQHKSHIFFLYSHYHINDEIRRIAK</sequence>
<keyword evidence="1" id="KW-0472">Membrane</keyword>
<feature type="transmembrane region" description="Helical" evidence="1">
    <location>
        <begin position="73"/>
        <end position="91"/>
    </location>
</feature>
<accession>A0A317W2J2</accession>
<evidence type="ECO:0000313" key="3">
    <source>
        <dbReference type="Proteomes" id="UP000246171"/>
    </source>
</evidence>
<evidence type="ECO:0000256" key="1">
    <source>
        <dbReference type="SAM" id="Phobius"/>
    </source>
</evidence>
<organism evidence="2 3">
    <name type="scientific">Aspergillus eucalypticola (strain CBS 122712 / IBT 29274)</name>
    <dbReference type="NCBI Taxonomy" id="1448314"/>
    <lineage>
        <taxon>Eukaryota</taxon>
        <taxon>Fungi</taxon>
        <taxon>Dikarya</taxon>
        <taxon>Ascomycota</taxon>
        <taxon>Pezizomycotina</taxon>
        <taxon>Eurotiomycetes</taxon>
        <taxon>Eurotiomycetidae</taxon>
        <taxon>Eurotiales</taxon>
        <taxon>Aspergillaceae</taxon>
        <taxon>Aspergillus</taxon>
        <taxon>Aspergillus subgen. Circumdati</taxon>
    </lineage>
</organism>
<gene>
    <name evidence="2" type="ORF">BO83DRAFT_196178</name>
</gene>
<name>A0A317W2J2_ASPEC</name>
<evidence type="ECO:0000313" key="2">
    <source>
        <dbReference type="EMBL" id="PWY79821.1"/>
    </source>
</evidence>
<dbReference type="RefSeq" id="XP_025390968.1">
    <property type="nucleotide sequence ID" value="XM_025526598.1"/>
</dbReference>
<keyword evidence="1" id="KW-1133">Transmembrane helix</keyword>
<dbReference type="VEuPathDB" id="FungiDB:BO83DRAFT_196178"/>